<sequence length="250" mass="28494">MEADIVREFLSRQDDTVIQLYEELKKLKALLDTGHTYPTASIKELCSYEKGKLGTQATEEGHFPFVVTAAERKTAPDYQFDTKAVCIPLISSTGHGSATLKRIHYQEGKFALANLLFAAIPNDPETELYPKYLYYILDARREELFCPLMKGTANVAMRMEDAVNVRFPLPPYKKQLEIVKKIQEQKMIIGICESAKEWFEIQVLEKEIRVLFNGKYDPLIVKQQAELEINTILSEVWGITSEIVPTPTEA</sequence>
<evidence type="ECO:0000256" key="3">
    <source>
        <dbReference type="ARBA" id="ARBA00023125"/>
    </source>
</evidence>
<dbReference type="InterPro" id="IPR000055">
    <property type="entry name" value="Restrct_endonuc_typeI_TRD"/>
</dbReference>
<dbReference type="EMBL" id="QLMC01000015">
    <property type="protein sequence ID" value="RAJ90061.1"/>
    <property type="molecule type" value="Genomic_DNA"/>
</dbReference>
<reference evidence="5 6" key="1">
    <citation type="submission" date="2018-06" db="EMBL/GenBank/DDBJ databases">
        <title>Genomic Encyclopedia of Archaeal and Bacterial Type Strains, Phase II (KMG-II): from individual species to whole genera.</title>
        <authorList>
            <person name="Goeker M."/>
        </authorList>
    </citation>
    <scope>NUCLEOTIDE SEQUENCE [LARGE SCALE GENOMIC DNA]</scope>
    <source>
        <strain evidence="5 6">DSM 21851</strain>
    </source>
</reference>
<evidence type="ECO:0000256" key="2">
    <source>
        <dbReference type="ARBA" id="ARBA00022747"/>
    </source>
</evidence>
<name>A0A327WGR9_LARAB</name>
<dbReference type="GO" id="GO:0003677">
    <property type="term" value="F:DNA binding"/>
    <property type="evidence" value="ECO:0007669"/>
    <property type="project" value="UniProtKB-KW"/>
</dbReference>
<dbReference type="Proteomes" id="UP000248790">
    <property type="component" value="Unassembled WGS sequence"/>
</dbReference>
<dbReference type="InterPro" id="IPR044946">
    <property type="entry name" value="Restrct_endonuc_typeI_TRD_sf"/>
</dbReference>
<dbReference type="Gene3D" id="3.90.220.20">
    <property type="entry name" value="DNA methylase specificity domains"/>
    <property type="match status" value="1"/>
</dbReference>
<keyword evidence="2" id="KW-0680">Restriction system</keyword>
<evidence type="ECO:0000313" key="5">
    <source>
        <dbReference type="EMBL" id="RAJ90061.1"/>
    </source>
</evidence>
<organism evidence="5 6">
    <name type="scientific">Larkinella arboricola</name>
    <dbReference type="NCBI Taxonomy" id="643671"/>
    <lineage>
        <taxon>Bacteria</taxon>
        <taxon>Pseudomonadati</taxon>
        <taxon>Bacteroidota</taxon>
        <taxon>Cytophagia</taxon>
        <taxon>Cytophagales</taxon>
        <taxon>Spirosomataceae</taxon>
        <taxon>Larkinella</taxon>
    </lineage>
</organism>
<protein>
    <submittedName>
        <fullName evidence="5">Type I restriction modification DNA specificity protein</fullName>
    </submittedName>
</protein>
<evidence type="ECO:0000256" key="1">
    <source>
        <dbReference type="ARBA" id="ARBA00010923"/>
    </source>
</evidence>
<dbReference type="Pfam" id="PF01420">
    <property type="entry name" value="Methylase_S"/>
    <property type="match status" value="1"/>
</dbReference>
<proteinExistence type="inferred from homology"/>
<keyword evidence="3" id="KW-0238">DNA-binding</keyword>
<comment type="similarity">
    <text evidence="1">Belongs to the type-I restriction system S methylase family.</text>
</comment>
<accession>A0A327WGR9</accession>
<gene>
    <name evidence="5" type="ORF">LX87_05540</name>
</gene>
<dbReference type="AlphaFoldDB" id="A0A327WGR9"/>
<dbReference type="SUPFAM" id="SSF116734">
    <property type="entry name" value="DNA methylase specificity domain"/>
    <property type="match status" value="1"/>
</dbReference>
<keyword evidence="6" id="KW-1185">Reference proteome</keyword>
<dbReference type="GO" id="GO:0009307">
    <property type="term" value="P:DNA restriction-modification system"/>
    <property type="evidence" value="ECO:0007669"/>
    <property type="project" value="UniProtKB-KW"/>
</dbReference>
<feature type="domain" description="Type I restriction modification DNA specificity" evidence="4">
    <location>
        <begin position="40"/>
        <end position="183"/>
    </location>
</feature>
<evidence type="ECO:0000259" key="4">
    <source>
        <dbReference type="Pfam" id="PF01420"/>
    </source>
</evidence>
<evidence type="ECO:0000313" key="6">
    <source>
        <dbReference type="Proteomes" id="UP000248790"/>
    </source>
</evidence>
<comment type="caution">
    <text evidence="5">The sequence shown here is derived from an EMBL/GenBank/DDBJ whole genome shotgun (WGS) entry which is preliminary data.</text>
</comment>